<keyword evidence="4 8" id="KW-0805">Transcription regulation</keyword>
<dbReference type="Proteomes" id="UP000253472">
    <property type="component" value="Unassembled WGS sequence"/>
</dbReference>
<evidence type="ECO:0000313" key="10">
    <source>
        <dbReference type="EMBL" id="RCK54470.1"/>
    </source>
</evidence>
<keyword evidence="11" id="KW-1185">Reference proteome</keyword>
<gene>
    <name evidence="10" type="primary">SRB5_1</name>
    <name evidence="8" type="synonym">MED18</name>
    <name evidence="10" type="ORF">Cantr_04399</name>
</gene>
<reference evidence="10 11" key="1">
    <citation type="submission" date="2018-06" db="EMBL/GenBank/DDBJ databases">
        <title>Whole genome sequencing of Candida tropicalis (genome annotated by CSBL at Korea University).</title>
        <authorList>
            <person name="Ahn J."/>
        </authorList>
    </citation>
    <scope>NUCLEOTIDE SEQUENCE [LARGE SCALE GENOMIC DNA]</scope>
    <source>
        <strain evidence="10 11">ATCC 20962</strain>
    </source>
</reference>
<comment type="caution">
    <text evidence="10">The sequence shown here is derived from an EMBL/GenBank/DDBJ whole genome shotgun (WGS) entry which is preliminary data.</text>
</comment>
<organism evidence="10 11">
    <name type="scientific">Candida viswanathii</name>
    <dbReference type="NCBI Taxonomy" id="5486"/>
    <lineage>
        <taxon>Eukaryota</taxon>
        <taxon>Fungi</taxon>
        <taxon>Dikarya</taxon>
        <taxon>Ascomycota</taxon>
        <taxon>Saccharomycotina</taxon>
        <taxon>Pichiomycetes</taxon>
        <taxon>Debaryomycetaceae</taxon>
        <taxon>Candida/Lodderomyces clade</taxon>
        <taxon>Candida</taxon>
    </lineage>
</organism>
<dbReference type="PANTHER" id="PTHR13321:SF2">
    <property type="entry name" value="MEDIATOR OF RNA POLYMERASE II TRANSCRIPTION SUBUNIT 18"/>
    <property type="match status" value="1"/>
</dbReference>
<dbReference type="EMBL" id="QLNQ01000030">
    <property type="protein sequence ID" value="RCK54470.1"/>
    <property type="molecule type" value="Genomic_DNA"/>
</dbReference>
<protein>
    <recommendedName>
        <fullName evidence="3 8">Mediator of RNA polymerase II transcription subunit 18</fullName>
    </recommendedName>
    <alternativeName>
        <fullName evidence="7 8">Mediator complex subunit 18</fullName>
    </alternativeName>
</protein>
<dbReference type="GO" id="GO:0070847">
    <property type="term" value="C:core mediator complex"/>
    <property type="evidence" value="ECO:0007669"/>
    <property type="project" value="TreeGrafter"/>
</dbReference>
<feature type="compositionally biased region" description="Basic and acidic residues" evidence="9">
    <location>
        <begin position="167"/>
        <end position="207"/>
    </location>
</feature>
<evidence type="ECO:0000256" key="5">
    <source>
        <dbReference type="ARBA" id="ARBA00023163"/>
    </source>
</evidence>
<keyword evidence="8" id="KW-0010">Activator</keyword>
<comment type="function">
    <text evidence="8">Component of the Mediator complex, a coactivator involved in the regulated transcription of nearly all RNA polymerase II-dependent genes. Mediator functions as a bridge to convey information from gene-specific regulatory proteins to the basal RNA polymerase II transcription machinery. Mediator is recruited to promoters by direct interactions with regulatory proteins and serves as a scaffold for the assembly of a functional preinitiation complex with RNA polymerase II and the general transcription factors.</text>
</comment>
<evidence type="ECO:0000256" key="7">
    <source>
        <dbReference type="ARBA" id="ARBA00032012"/>
    </source>
</evidence>
<comment type="subcellular location">
    <subcellularLocation>
        <location evidence="1 8">Nucleus</location>
    </subcellularLocation>
</comment>
<dbReference type="GO" id="GO:0016592">
    <property type="term" value="C:mediator complex"/>
    <property type="evidence" value="ECO:0007669"/>
    <property type="project" value="InterPro"/>
</dbReference>
<evidence type="ECO:0000256" key="8">
    <source>
        <dbReference type="RuleBase" id="RU364150"/>
    </source>
</evidence>
<dbReference type="Gene3D" id="2.40.320.10">
    <property type="entry name" value="Hypothetical Protein Pfu-838710-001"/>
    <property type="match status" value="1"/>
</dbReference>
<dbReference type="GO" id="GO:0003712">
    <property type="term" value="F:transcription coregulator activity"/>
    <property type="evidence" value="ECO:0007669"/>
    <property type="project" value="InterPro"/>
</dbReference>
<dbReference type="PANTHER" id="PTHR13321">
    <property type="entry name" value="MEDIATOR OF RNA POLYMERASE II TRANSCRIPTION, SUBUNIT 18"/>
    <property type="match status" value="1"/>
</dbReference>
<keyword evidence="5 8" id="KW-0804">Transcription</keyword>
<dbReference type="AlphaFoldDB" id="A0A367XMS0"/>
<evidence type="ECO:0000256" key="2">
    <source>
        <dbReference type="ARBA" id="ARBA00009814"/>
    </source>
</evidence>
<evidence type="ECO:0000256" key="1">
    <source>
        <dbReference type="ARBA" id="ARBA00004123"/>
    </source>
</evidence>
<name>A0A367XMS0_9ASCO</name>
<evidence type="ECO:0000256" key="9">
    <source>
        <dbReference type="SAM" id="MobiDB-lite"/>
    </source>
</evidence>
<dbReference type="STRING" id="5486.A0A367XMS0"/>
<feature type="region of interest" description="Disordered" evidence="9">
    <location>
        <begin position="167"/>
        <end position="243"/>
    </location>
</feature>
<comment type="similarity">
    <text evidence="2 8">Belongs to the Mediator complex subunit 18 family.</text>
</comment>
<evidence type="ECO:0000256" key="6">
    <source>
        <dbReference type="ARBA" id="ARBA00023242"/>
    </source>
</evidence>
<comment type="subunit">
    <text evidence="8">Component of the Mediator complex.</text>
</comment>
<evidence type="ECO:0000256" key="4">
    <source>
        <dbReference type="ARBA" id="ARBA00023015"/>
    </source>
</evidence>
<evidence type="ECO:0000256" key="3">
    <source>
        <dbReference type="ARBA" id="ARBA00019612"/>
    </source>
</evidence>
<dbReference type="OrthoDB" id="5348092at2759"/>
<proteinExistence type="inferred from homology"/>
<sequence>MVHQLSLVSSIPHNKYLQTISTLQALTGLSQPQSISTYTLLTKPSYAFKPKFEPGKVNQIEQYYMRCVSTWTGQNVADDRKDIDILQPVIAGESNIVVRKLFTGDDNDVERVWTLQVSDIPIAGKNQGCCQQQIYESTLVHTHTSVEVAAGQGGNDAMDIDIVEMKQEEVKQEPVTTETKENGEEKNDVPQLKTEGDKPAEEKKDETGPSADGSDIMEIDAPKEEPATEASKEESKPASGIAPTPIARRDSFLVFLSDLGYEVINQYWLKGIRFFYGDIIIEIYKVFVRDDADLDGAAHGIKLKLLDESNQFQIKTYININKSTEIDLINLGVKELIKLQDALKNLFVLEIPDRMYMDSRVKQ</sequence>
<keyword evidence="6 8" id="KW-0539">Nucleus</keyword>
<feature type="compositionally biased region" description="Basic and acidic residues" evidence="9">
    <location>
        <begin position="220"/>
        <end position="236"/>
    </location>
</feature>
<accession>A0A367XMS0</accession>
<evidence type="ECO:0000313" key="11">
    <source>
        <dbReference type="Proteomes" id="UP000253472"/>
    </source>
</evidence>
<dbReference type="GO" id="GO:0006369">
    <property type="term" value="P:termination of RNA polymerase II transcription"/>
    <property type="evidence" value="ECO:0007669"/>
    <property type="project" value="TreeGrafter"/>
</dbReference>
<dbReference type="GO" id="GO:0006357">
    <property type="term" value="P:regulation of transcription by RNA polymerase II"/>
    <property type="evidence" value="ECO:0007669"/>
    <property type="project" value="InterPro"/>
</dbReference>
<dbReference type="InterPro" id="IPR019095">
    <property type="entry name" value="Mediator_Med18"/>
</dbReference>
<dbReference type="Pfam" id="PF09637">
    <property type="entry name" value="Med18"/>
    <property type="match status" value="1"/>
</dbReference>